<gene>
    <name evidence="1" type="ORF">PT015_03415</name>
</gene>
<dbReference type="Proteomes" id="UP001236585">
    <property type="component" value="Chromosome"/>
</dbReference>
<name>A0ABY8W0N0_9MYCO</name>
<protein>
    <submittedName>
        <fullName evidence="1">Uncharacterized protein</fullName>
    </submittedName>
</protein>
<keyword evidence="2" id="KW-1185">Reference proteome</keyword>
<accession>A0ABY8W0N0</accession>
<proteinExistence type="predicted"/>
<dbReference type="RefSeq" id="WP_285188812.1">
    <property type="nucleotide sequence ID" value="NZ_CP126981.1"/>
</dbReference>
<evidence type="ECO:0000313" key="1">
    <source>
        <dbReference type="EMBL" id="WIM88559.1"/>
    </source>
</evidence>
<organism evidence="1 2">
    <name type="scientific">Candidatus Mycobacterium wuenschmannii</name>
    <dbReference type="NCBI Taxonomy" id="3027808"/>
    <lineage>
        <taxon>Bacteria</taxon>
        <taxon>Bacillati</taxon>
        <taxon>Actinomycetota</taxon>
        <taxon>Actinomycetes</taxon>
        <taxon>Mycobacteriales</taxon>
        <taxon>Mycobacteriaceae</taxon>
        <taxon>Mycobacterium</taxon>
    </lineage>
</organism>
<sequence length="177" mass="19138">MGSYSIDQLYHFTPDVASRQTDQANPLIESDSLNEAELVDIRLSAQRGRVGLLLDLRGALGFPEYNTALAVLTGVASVDWSDDGGRQLGSTDWKARWGDWEPRFSDGAYTLRTAGGTHAATIVAARAELYLGNVDALGDGPIPDFTTDSVADIIAGFPQWSSTMLVAEHHQYPGRPD</sequence>
<reference evidence="1 2" key="1">
    <citation type="journal article" date="2023" name="Microbiol. Resour. Announc.">
        <title>Complete Genome Sequence of Mycobacterium wuenschmanii, a novel Nontuberculous Mycobacterium Isolated from a captive population of Amazon Milk Frogs.</title>
        <authorList>
            <person name="Hicks J."/>
            <person name="Zeineldin M."/>
            <person name="Ward H."/>
            <person name="Wuenschmann A."/>
            <person name="Camp P."/>
            <person name="Farrell D."/>
            <person name="Lehman K."/>
            <person name="Thacker T."/>
            <person name="Cuthbert E."/>
        </authorList>
    </citation>
    <scope>NUCLEOTIDE SEQUENCE [LARGE SCALE GENOMIC DNA]</scope>
    <source>
        <strain evidence="1 2">Wuenschmanii</strain>
    </source>
</reference>
<dbReference type="EMBL" id="CP126981">
    <property type="protein sequence ID" value="WIM88559.1"/>
    <property type="molecule type" value="Genomic_DNA"/>
</dbReference>
<evidence type="ECO:0000313" key="2">
    <source>
        <dbReference type="Proteomes" id="UP001236585"/>
    </source>
</evidence>